<accession>A0AAP0Q875</accession>
<organism evidence="1 2">
    <name type="scientific">Stephania cephalantha</name>
    <dbReference type="NCBI Taxonomy" id="152367"/>
    <lineage>
        <taxon>Eukaryota</taxon>
        <taxon>Viridiplantae</taxon>
        <taxon>Streptophyta</taxon>
        <taxon>Embryophyta</taxon>
        <taxon>Tracheophyta</taxon>
        <taxon>Spermatophyta</taxon>
        <taxon>Magnoliopsida</taxon>
        <taxon>Ranunculales</taxon>
        <taxon>Menispermaceae</taxon>
        <taxon>Menispermoideae</taxon>
        <taxon>Cissampelideae</taxon>
        <taxon>Stephania</taxon>
    </lineage>
</organism>
<name>A0AAP0Q875_9MAGN</name>
<evidence type="ECO:0000313" key="2">
    <source>
        <dbReference type="Proteomes" id="UP001419268"/>
    </source>
</evidence>
<dbReference type="Proteomes" id="UP001419268">
    <property type="component" value="Unassembled WGS sequence"/>
</dbReference>
<reference evidence="1 2" key="1">
    <citation type="submission" date="2024-01" db="EMBL/GenBank/DDBJ databases">
        <title>Genome assemblies of Stephania.</title>
        <authorList>
            <person name="Yang L."/>
        </authorList>
    </citation>
    <scope>NUCLEOTIDE SEQUENCE [LARGE SCALE GENOMIC DNA]</scope>
    <source>
        <strain evidence="1">JXDWG</strain>
        <tissue evidence="1">Leaf</tissue>
    </source>
</reference>
<dbReference type="EMBL" id="JBBNAG010000001">
    <property type="protein sequence ID" value="KAK9166691.1"/>
    <property type="molecule type" value="Genomic_DNA"/>
</dbReference>
<keyword evidence="2" id="KW-1185">Reference proteome</keyword>
<evidence type="ECO:0000313" key="1">
    <source>
        <dbReference type="EMBL" id="KAK9166691.1"/>
    </source>
</evidence>
<protein>
    <submittedName>
        <fullName evidence="1">Uncharacterized protein</fullName>
    </submittedName>
</protein>
<comment type="caution">
    <text evidence="1">The sequence shown here is derived from an EMBL/GenBank/DDBJ whole genome shotgun (WGS) entry which is preliminary data.</text>
</comment>
<proteinExistence type="predicted"/>
<gene>
    <name evidence="1" type="ORF">Scep_001882</name>
</gene>
<dbReference type="AlphaFoldDB" id="A0AAP0Q875"/>
<sequence length="261" mass="28505">MVNDRDQVHFPEAKDRRLSGLDTLHVGSKTLDYGLDGPQPEKIPKGATIAIGCLAAMESLKCCEKPRHMANAYSEDSISSRSHERDSDAQLTTFDGVLNFKSPLRLHVQQGSLFPFFFSSSRATIVALSRNAIYAPLLVRPLRRTTPPSAPLVRCHYWWSAIPWSRSSLPASSIRTSRAVCANLHKFSLSSSSCVVGVDAPRRRRGFLHHGRCHGVVKYALPVPRCGLARAKARPCSCQGAALLVPGHDLARAKGSAKVSP</sequence>